<keyword evidence="4 7" id="KW-0456">Lyase</keyword>
<sequence length="391" mass="45241">MSYDFDRIIDRKNTASLKWDYTKSFFGEKDVLPLWVADMDFKAPPEVIEALNSRVEHGVYGYSGKPNNFYESIINWMNKKHNWQITKEWISVTPGVVPAINLAILALTEPNDKIIVQTPVYFPFFEAIKNNGRKLVNNPLIVEDNKYKMNFKELEEKIDEDTKMIILCSPHNPVGRVWSQKELSRLVDICIENDILIISDEIHSDIVYKGYRHIPIASLSQEAKERTITFMAPSKTFNVAGLSTAYSIIPNRELRSKFNERLNTMHLGLSNIFGTIALESCYTYGANWLDQLKSYLESNIEYTINYIKTNLPEIKLIKPEGTYLLWLDFKDLELSEEEIDELLIKKAKVALNKGTMFGEGGEFHRRLNIGCPRRTLEEALYRIKKAIHTKK</sequence>
<accession>A0A942UQ53</accession>
<dbReference type="Gene3D" id="3.40.640.10">
    <property type="entry name" value="Type I PLP-dependent aspartate aminotransferase-like (Major domain)"/>
    <property type="match status" value="1"/>
</dbReference>
<dbReference type="RefSeq" id="WP_203365164.1">
    <property type="nucleotide sequence ID" value="NZ_WSFT01000013.1"/>
</dbReference>
<name>A0A942UQ53_9FIRM</name>
<dbReference type="Gene3D" id="3.90.1150.10">
    <property type="entry name" value="Aspartate Aminotransferase, domain 1"/>
    <property type="match status" value="1"/>
</dbReference>
<evidence type="ECO:0000256" key="2">
    <source>
        <dbReference type="ARBA" id="ARBA00012224"/>
    </source>
</evidence>
<comment type="similarity">
    <text evidence="5">Belongs to the class-II pyridoxal-phosphate-dependent aminotransferase family. MalY/PatB cystathionine beta-lyase subfamily.</text>
</comment>
<dbReference type="PANTHER" id="PTHR43525">
    <property type="entry name" value="PROTEIN MALY"/>
    <property type="match status" value="1"/>
</dbReference>
<dbReference type="PANTHER" id="PTHR43525:SF1">
    <property type="entry name" value="PROTEIN MALY"/>
    <property type="match status" value="1"/>
</dbReference>
<evidence type="ECO:0000256" key="4">
    <source>
        <dbReference type="ARBA" id="ARBA00023239"/>
    </source>
</evidence>
<dbReference type="Proteomes" id="UP000724672">
    <property type="component" value="Unassembled WGS sequence"/>
</dbReference>
<dbReference type="AlphaFoldDB" id="A0A942UQ53"/>
<dbReference type="GO" id="GO:0030170">
    <property type="term" value="F:pyridoxal phosphate binding"/>
    <property type="evidence" value="ECO:0007669"/>
    <property type="project" value="InterPro"/>
</dbReference>
<evidence type="ECO:0000256" key="1">
    <source>
        <dbReference type="ARBA" id="ARBA00001933"/>
    </source>
</evidence>
<evidence type="ECO:0000259" key="6">
    <source>
        <dbReference type="Pfam" id="PF00155"/>
    </source>
</evidence>
<comment type="caution">
    <text evidence="7">The sequence shown here is derived from an EMBL/GenBank/DDBJ whole genome shotgun (WGS) entry which is preliminary data.</text>
</comment>
<evidence type="ECO:0000256" key="5">
    <source>
        <dbReference type="ARBA" id="ARBA00037974"/>
    </source>
</evidence>
<keyword evidence="3" id="KW-0663">Pyridoxal phosphate</keyword>
<dbReference type="InterPro" id="IPR015421">
    <property type="entry name" value="PyrdxlP-dep_Trfase_major"/>
</dbReference>
<dbReference type="InterPro" id="IPR051798">
    <property type="entry name" value="Class-II_PLP-Dep_Aminotrans"/>
</dbReference>
<dbReference type="Pfam" id="PF00155">
    <property type="entry name" value="Aminotran_1_2"/>
    <property type="match status" value="1"/>
</dbReference>
<evidence type="ECO:0000313" key="8">
    <source>
        <dbReference type="Proteomes" id="UP000724672"/>
    </source>
</evidence>
<gene>
    <name evidence="7" type="ORF">GOQ27_02135</name>
</gene>
<organism evidence="7 8">
    <name type="scientific">Anaeromonas frigoriresistens</name>
    <dbReference type="NCBI Taxonomy" id="2683708"/>
    <lineage>
        <taxon>Bacteria</taxon>
        <taxon>Bacillati</taxon>
        <taxon>Bacillota</taxon>
        <taxon>Tissierellia</taxon>
        <taxon>Tissierellales</taxon>
        <taxon>Thermohalobacteraceae</taxon>
        <taxon>Anaeromonas</taxon>
    </lineage>
</organism>
<dbReference type="InterPro" id="IPR027619">
    <property type="entry name" value="C-S_lyase_PatB-like"/>
</dbReference>
<dbReference type="SUPFAM" id="SSF53383">
    <property type="entry name" value="PLP-dependent transferases"/>
    <property type="match status" value="1"/>
</dbReference>
<dbReference type="GO" id="GO:0047804">
    <property type="term" value="F:cysteine-S-conjugate beta-lyase activity"/>
    <property type="evidence" value="ECO:0007669"/>
    <property type="project" value="UniProtKB-EC"/>
</dbReference>
<dbReference type="InterPro" id="IPR015424">
    <property type="entry name" value="PyrdxlP-dep_Trfase"/>
</dbReference>
<dbReference type="EMBL" id="WSFT01000013">
    <property type="protein sequence ID" value="MBS4537239.1"/>
    <property type="molecule type" value="Genomic_DNA"/>
</dbReference>
<dbReference type="EC" id="4.4.1.13" evidence="2"/>
<feature type="domain" description="Aminotransferase class I/classII large" evidence="6">
    <location>
        <begin position="30"/>
        <end position="383"/>
    </location>
</feature>
<proteinExistence type="inferred from homology"/>
<dbReference type="CDD" id="cd00609">
    <property type="entry name" value="AAT_like"/>
    <property type="match status" value="1"/>
</dbReference>
<evidence type="ECO:0000313" key="7">
    <source>
        <dbReference type="EMBL" id="MBS4537239.1"/>
    </source>
</evidence>
<dbReference type="InterPro" id="IPR015422">
    <property type="entry name" value="PyrdxlP-dep_Trfase_small"/>
</dbReference>
<dbReference type="NCBIfam" id="TIGR04350">
    <property type="entry name" value="C_S_lyase_PatB"/>
    <property type="match status" value="1"/>
</dbReference>
<comment type="cofactor">
    <cofactor evidence="1">
        <name>pyridoxal 5'-phosphate</name>
        <dbReference type="ChEBI" id="CHEBI:597326"/>
    </cofactor>
</comment>
<protein>
    <recommendedName>
        <fullName evidence="2">cysteine-S-conjugate beta-lyase</fullName>
        <ecNumber evidence="2">4.4.1.13</ecNumber>
    </recommendedName>
</protein>
<keyword evidence="8" id="KW-1185">Reference proteome</keyword>
<reference evidence="7" key="1">
    <citation type="submission" date="2019-12" db="EMBL/GenBank/DDBJ databases">
        <title>Clostridiaceae gen. nov. sp. nov., isolated from sediment in Xinjiang, China.</title>
        <authorList>
            <person name="Zhang R."/>
        </authorList>
    </citation>
    <scope>NUCLEOTIDE SEQUENCE</scope>
    <source>
        <strain evidence="7">D2Q-11</strain>
    </source>
</reference>
<dbReference type="InterPro" id="IPR004839">
    <property type="entry name" value="Aminotransferase_I/II_large"/>
</dbReference>
<evidence type="ECO:0000256" key="3">
    <source>
        <dbReference type="ARBA" id="ARBA00022898"/>
    </source>
</evidence>